<dbReference type="eggNOG" id="COG0589">
    <property type="taxonomic scope" value="Bacteria"/>
</dbReference>
<dbReference type="OrthoDB" id="9792500at2"/>
<gene>
    <name evidence="3" type="ORF">rosmuc_00845</name>
</gene>
<comment type="similarity">
    <text evidence="1">Belongs to the universal stress protein A family.</text>
</comment>
<dbReference type="STRING" id="215743.ROSMUCSMR3_02358"/>
<evidence type="ECO:0000313" key="4">
    <source>
        <dbReference type="Proteomes" id="UP000030021"/>
    </source>
</evidence>
<evidence type="ECO:0000259" key="2">
    <source>
        <dbReference type="Pfam" id="PF00582"/>
    </source>
</evidence>
<dbReference type="Proteomes" id="UP000030021">
    <property type="component" value="Unassembled WGS sequence"/>
</dbReference>
<dbReference type="RefSeq" id="WP_037270274.1">
    <property type="nucleotide sequence ID" value="NZ_KN293976.1"/>
</dbReference>
<reference evidence="3 4" key="1">
    <citation type="submission" date="2013-01" db="EMBL/GenBank/DDBJ databases">
        <authorList>
            <person name="Fiebig A."/>
            <person name="Goeker M."/>
            <person name="Klenk H.-P.P."/>
        </authorList>
    </citation>
    <scope>NUCLEOTIDE SEQUENCE [LARGE SCALE GENOMIC DNA]</scope>
    <source>
        <strain evidence="3 4">DSM 17069</strain>
    </source>
</reference>
<accession>A0A0A0HR27</accession>
<organism evidence="3 4">
    <name type="scientific">Roseovarius mucosus DSM 17069</name>
    <dbReference type="NCBI Taxonomy" id="1288298"/>
    <lineage>
        <taxon>Bacteria</taxon>
        <taxon>Pseudomonadati</taxon>
        <taxon>Pseudomonadota</taxon>
        <taxon>Alphaproteobacteria</taxon>
        <taxon>Rhodobacterales</taxon>
        <taxon>Roseobacteraceae</taxon>
        <taxon>Roseovarius</taxon>
    </lineage>
</organism>
<evidence type="ECO:0000256" key="1">
    <source>
        <dbReference type="ARBA" id="ARBA00008791"/>
    </source>
</evidence>
<dbReference type="CDD" id="cd00293">
    <property type="entry name" value="USP-like"/>
    <property type="match status" value="1"/>
</dbReference>
<dbReference type="Pfam" id="PF00582">
    <property type="entry name" value="Usp"/>
    <property type="match status" value="1"/>
</dbReference>
<evidence type="ECO:0000313" key="3">
    <source>
        <dbReference type="EMBL" id="KGM89361.1"/>
    </source>
</evidence>
<dbReference type="Gene3D" id="3.40.50.620">
    <property type="entry name" value="HUPs"/>
    <property type="match status" value="1"/>
</dbReference>
<dbReference type="PANTHER" id="PTHR46268:SF6">
    <property type="entry name" value="UNIVERSAL STRESS PROTEIN UP12"/>
    <property type="match status" value="1"/>
</dbReference>
<comment type="caution">
    <text evidence="3">The sequence shown here is derived from an EMBL/GenBank/DDBJ whole genome shotgun (WGS) entry which is preliminary data.</text>
</comment>
<name>A0A0A0HR27_9RHOB</name>
<dbReference type="PATRIC" id="fig|1288298.3.peg.854"/>
<dbReference type="AlphaFoldDB" id="A0A0A0HR27"/>
<dbReference type="SUPFAM" id="SSF52402">
    <property type="entry name" value="Adenine nucleotide alpha hydrolases-like"/>
    <property type="match status" value="1"/>
</dbReference>
<proteinExistence type="inferred from homology"/>
<dbReference type="EMBL" id="AONH01000002">
    <property type="protein sequence ID" value="KGM89361.1"/>
    <property type="molecule type" value="Genomic_DNA"/>
</dbReference>
<protein>
    <submittedName>
        <fullName evidence="3">Universal stress protein UspA</fullName>
    </submittedName>
</protein>
<dbReference type="HOGENOM" id="CLU_049301_12_1_5"/>
<dbReference type="PANTHER" id="PTHR46268">
    <property type="entry name" value="STRESS RESPONSE PROTEIN NHAX"/>
    <property type="match status" value="1"/>
</dbReference>
<sequence length="134" mass="14435">MYRKIIVGLSLEHGISESALEIARALRAEGGEIIALHAYEPVQSSVRAYLDEEVVEGAYKRAQALLVERVKGAPDVTPVMLRGHSGRAITDYAEKHGADCIIVGSHKPGLSDFLLGSTAARVVRHAPCAVHVLR</sequence>
<dbReference type="InterPro" id="IPR006015">
    <property type="entry name" value="Universal_stress_UspA"/>
</dbReference>
<dbReference type="PRINTS" id="PR01438">
    <property type="entry name" value="UNVRSLSTRESS"/>
</dbReference>
<dbReference type="InterPro" id="IPR014729">
    <property type="entry name" value="Rossmann-like_a/b/a_fold"/>
</dbReference>
<dbReference type="InterPro" id="IPR006016">
    <property type="entry name" value="UspA"/>
</dbReference>
<feature type="domain" description="UspA" evidence="2">
    <location>
        <begin position="1"/>
        <end position="134"/>
    </location>
</feature>